<comment type="caution">
    <text evidence="2">The sequence shown here is derived from an EMBL/GenBank/DDBJ whole genome shotgun (WGS) entry which is preliminary data.</text>
</comment>
<dbReference type="AlphaFoldDB" id="A0A1E3JKQ5"/>
<sequence length="164" mass="18497">MQFFYFNPLACLGSHSSAEKETSLRDLCKGLPQEFITDLTYCRSLEYTQQPDYDHCRRPFRQVFEREGFKDDGVYDWMAAPSPGASEKPIDQPSSGDIQKSEQSEESCLSAVSGDGTTVEHSLISQPETNEAGPYQRLGLKARQVLETIHFWQLNIVLRASAPI</sequence>
<dbReference type="OrthoDB" id="1932208at2759"/>
<dbReference type="GeneID" id="30192053"/>
<dbReference type="RefSeq" id="XP_019032714.1">
    <property type="nucleotide sequence ID" value="XM_019174982.1"/>
</dbReference>
<accession>A0A1E3JKQ5</accession>
<keyword evidence="3" id="KW-1185">Reference proteome</keyword>
<protein>
    <recommendedName>
        <fullName evidence="4">Non-specific serine/threonine protein kinase</fullName>
    </recommendedName>
</protein>
<name>A0A1E3JKQ5_9TREE</name>
<dbReference type="Proteomes" id="UP000094819">
    <property type="component" value="Unassembled WGS sequence"/>
</dbReference>
<organism evidence="2 3">
    <name type="scientific">Cryptococcus wingfieldii CBS 7118</name>
    <dbReference type="NCBI Taxonomy" id="1295528"/>
    <lineage>
        <taxon>Eukaryota</taxon>
        <taxon>Fungi</taxon>
        <taxon>Dikarya</taxon>
        <taxon>Basidiomycota</taxon>
        <taxon>Agaricomycotina</taxon>
        <taxon>Tremellomycetes</taxon>
        <taxon>Tremellales</taxon>
        <taxon>Cryptococcaceae</taxon>
        <taxon>Cryptococcus</taxon>
    </lineage>
</organism>
<evidence type="ECO:0000313" key="3">
    <source>
        <dbReference type="Proteomes" id="UP000094819"/>
    </source>
</evidence>
<evidence type="ECO:0008006" key="4">
    <source>
        <dbReference type="Google" id="ProtNLM"/>
    </source>
</evidence>
<gene>
    <name evidence="2" type="ORF">L198_02840</name>
</gene>
<evidence type="ECO:0000256" key="1">
    <source>
        <dbReference type="SAM" id="MobiDB-lite"/>
    </source>
</evidence>
<dbReference type="Gene3D" id="1.10.510.10">
    <property type="entry name" value="Transferase(Phosphotransferase) domain 1"/>
    <property type="match status" value="1"/>
</dbReference>
<proteinExistence type="predicted"/>
<dbReference type="EMBL" id="AWGH01000007">
    <property type="protein sequence ID" value="ODO00522.1"/>
    <property type="molecule type" value="Genomic_DNA"/>
</dbReference>
<evidence type="ECO:0000313" key="2">
    <source>
        <dbReference type="EMBL" id="ODO00522.1"/>
    </source>
</evidence>
<reference evidence="2 3" key="1">
    <citation type="submission" date="2016-06" db="EMBL/GenBank/DDBJ databases">
        <title>Evolution of pathogenesis and genome organization in the Tremellales.</title>
        <authorList>
            <person name="Cuomo C."/>
            <person name="Litvintseva A."/>
            <person name="Heitman J."/>
            <person name="Chen Y."/>
            <person name="Sun S."/>
            <person name="Springer D."/>
            <person name="Dromer F."/>
            <person name="Young S."/>
            <person name="Zeng Q."/>
            <person name="Chapman S."/>
            <person name="Gujja S."/>
            <person name="Saif S."/>
            <person name="Birren B."/>
        </authorList>
    </citation>
    <scope>NUCLEOTIDE SEQUENCE [LARGE SCALE GENOMIC DNA]</scope>
    <source>
        <strain evidence="2 3">CBS 7118</strain>
    </source>
</reference>
<feature type="region of interest" description="Disordered" evidence="1">
    <location>
        <begin position="77"/>
        <end position="112"/>
    </location>
</feature>